<dbReference type="Pfam" id="PF14291">
    <property type="entry name" value="DUF4371"/>
    <property type="match status" value="1"/>
</dbReference>
<reference evidence="4" key="2">
    <citation type="submission" date="2015-03" db="UniProtKB">
        <authorList>
            <consortium name="EnsemblPlants"/>
        </authorList>
    </citation>
    <scope>IDENTIFICATION</scope>
</reference>
<reference evidence="4 5" key="1">
    <citation type="journal article" date="2014" name="Genome Biol.">
        <title>Transcriptome and methylome profiling reveals relics of genome dominance in the mesopolyploid Brassica oleracea.</title>
        <authorList>
            <person name="Parkin I.A."/>
            <person name="Koh C."/>
            <person name="Tang H."/>
            <person name="Robinson S.J."/>
            <person name="Kagale S."/>
            <person name="Clarke W.E."/>
            <person name="Town C.D."/>
            <person name="Nixon J."/>
            <person name="Krishnakumar V."/>
            <person name="Bidwell S.L."/>
            <person name="Denoeud F."/>
            <person name="Belcram H."/>
            <person name="Links M.G."/>
            <person name="Just J."/>
            <person name="Clarke C."/>
            <person name="Bender T."/>
            <person name="Huebert T."/>
            <person name="Mason A.S."/>
            <person name="Pires J.C."/>
            <person name="Barker G."/>
            <person name="Moore J."/>
            <person name="Walley P.G."/>
            <person name="Manoli S."/>
            <person name="Batley J."/>
            <person name="Edwards D."/>
            <person name="Nelson M.N."/>
            <person name="Wang X."/>
            <person name="Paterson A.H."/>
            <person name="King G."/>
            <person name="Bancroft I."/>
            <person name="Chalhoub B."/>
            <person name="Sharpe A.G."/>
        </authorList>
    </citation>
    <scope>NUCLEOTIDE SEQUENCE</scope>
    <source>
        <strain evidence="4 5">cv. TO1000</strain>
    </source>
</reference>
<keyword evidence="2" id="KW-0812">Transmembrane</keyword>
<dbReference type="Gramene" id="Bo2g148040.1">
    <property type="protein sequence ID" value="Bo2g148040.1"/>
    <property type="gene ID" value="Bo2g148040"/>
</dbReference>
<protein>
    <recommendedName>
        <fullName evidence="3">TTF-type domain-containing protein</fullName>
    </recommendedName>
</protein>
<dbReference type="InterPro" id="IPR012337">
    <property type="entry name" value="RNaseH-like_sf"/>
</dbReference>
<name>A0A0D3AWL3_BRAOL</name>
<evidence type="ECO:0000313" key="5">
    <source>
        <dbReference type="Proteomes" id="UP000032141"/>
    </source>
</evidence>
<evidence type="ECO:0000259" key="3">
    <source>
        <dbReference type="SMART" id="SM00597"/>
    </source>
</evidence>
<dbReference type="HOGENOM" id="CLU_006175_4_3_1"/>
<dbReference type="Proteomes" id="UP000032141">
    <property type="component" value="Chromosome C2"/>
</dbReference>
<evidence type="ECO:0000256" key="1">
    <source>
        <dbReference type="SAM" id="MobiDB-lite"/>
    </source>
</evidence>
<feature type="region of interest" description="Disordered" evidence="1">
    <location>
        <begin position="32"/>
        <end position="111"/>
    </location>
</feature>
<feature type="compositionally biased region" description="Basic and acidic residues" evidence="1">
    <location>
        <begin position="80"/>
        <end position="98"/>
    </location>
</feature>
<feature type="compositionally biased region" description="Acidic residues" evidence="1">
    <location>
        <begin position="39"/>
        <end position="62"/>
    </location>
</feature>
<dbReference type="PANTHER" id="PTHR45749">
    <property type="match status" value="1"/>
</dbReference>
<feature type="domain" description="TTF-type" evidence="3">
    <location>
        <begin position="151"/>
        <end position="236"/>
    </location>
</feature>
<dbReference type="SUPFAM" id="SSF53098">
    <property type="entry name" value="Ribonuclease H-like"/>
    <property type="match status" value="1"/>
</dbReference>
<dbReference type="OMA" id="HTHENSK"/>
<dbReference type="AlphaFoldDB" id="A0A0D3AWL3"/>
<keyword evidence="5" id="KW-1185">Reference proteome</keyword>
<dbReference type="InterPro" id="IPR008906">
    <property type="entry name" value="HATC_C_dom"/>
</dbReference>
<dbReference type="eggNOG" id="ENOG502QRPA">
    <property type="taxonomic scope" value="Eukaryota"/>
</dbReference>
<feature type="transmembrane region" description="Helical" evidence="2">
    <location>
        <begin position="826"/>
        <end position="850"/>
    </location>
</feature>
<keyword evidence="2" id="KW-0472">Membrane</keyword>
<dbReference type="SMART" id="SM00597">
    <property type="entry name" value="ZnF_TTF"/>
    <property type="match status" value="1"/>
</dbReference>
<dbReference type="InterPro" id="IPR006580">
    <property type="entry name" value="Znf_TTF"/>
</dbReference>
<sequence length="937" mass="107755">MGGAEKERLKKRQEALIKSQANSMLRYVTITETPKLDEVLEDETIEDVEDDIIHTDEDEENLDMTQNMNNNKSDGGGGSESKRETGNKDEEEKMDGVKEYQISGDVDDPGNWKKVDNRMRDFLVEKGPTMRLPIDYHFPRDHVGRCFSHSSYTREIRNGEKQDRQWLVYSKVKDKVFCFCCKLFTQDRNASQIATSGYNDWRNLSKMLKEHEKSHKHIICMTQWIELEVRLKTNQTIDKHIQEEVNKEKQYWRDVLLRIVALVKGLAKQNMAFRGRSDKIRVAGNGNFLGMIEVFADFDEVMKEHIRRIETHETRYHYLSYKIQNELIEMLGSEIKKMILKKIRCAKYYSVILDCTPDISNTEQMSLVIRCVDISETSPKIEEFFLTFLVIKDKTGEGLFGTLQDVLADLGLSIDDIRGQGYDNGSNMKGKHKGVQKRLLEINPRAVYTPCGCHSLNLALSDIACSSDIAVLFFGVVQRIYCLFSSSTNNCDIFKEIVNGITVKPFSQTRWESRINSIKAIRFQAPKIREALFYLADNSDNPKTRISKILQSEDMDIDIAIAQVKGLVSFFKDYRETGFQKAKREAERIATEMEIDLMFSKKAKRPTKRKQFYGEESDKVGEVVVLTPEEDFRINYFIKIVDQGLVSLETRFDQLQGYEKTFGFLFDFKKLKLAEDDKLMVSCANLEVFLKHGNYSDIDGDDLFLELKLLRGGLPEGITKAAGILEFLKRRESCYPNTWTAYRIMMTIPVSVASAERSFSKLKLIKSYLRSSMSQERLNGLSMLSIERDMAEKLDYTNLMNEFAGRNARRIIFQDPQSPPPSLLRFVFTGVATTTATLVITTTGHLYFIVSRQRKSSRSTPERTDHRRGLAPIFGAAGKMLNRGMVKRVEKEMAGHRVAHATLKGPKRCEGANHRFSCWWSLEDAPLEQTEENQSFL</sequence>
<dbReference type="EnsemblPlants" id="Bo2g148040.1">
    <property type="protein sequence ID" value="Bo2g148040.1"/>
    <property type="gene ID" value="Bo2g148040"/>
</dbReference>
<accession>A0A0D3AWL3</accession>
<dbReference type="PANTHER" id="PTHR45749:SF35">
    <property type="entry name" value="AC-LIKE TRANSPOSASE-RELATED"/>
    <property type="match status" value="1"/>
</dbReference>
<dbReference type="InterPro" id="IPR025398">
    <property type="entry name" value="DUF4371"/>
</dbReference>
<dbReference type="Pfam" id="PF05699">
    <property type="entry name" value="Dimer_Tnp_hAT"/>
    <property type="match status" value="1"/>
</dbReference>
<evidence type="ECO:0000313" key="4">
    <source>
        <dbReference type="EnsemblPlants" id="Bo2g148040.1"/>
    </source>
</evidence>
<feature type="compositionally biased region" description="Polar residues" evidence="1">
    <location>
        <begin position="63"/>
        <end position="73"/>
    </location>
</feature>
<dbReference type="GO" id="GO:0046983">
    <property type="term" value="F:protein dimerization activity"/>
    <property type="evidence" value="ECO:0007669"/>
    <property type="project" value="InterPro"/>
</dbReference>
<evidence type="ECO:0000256" key="2">
    <source>
        <dbReference type="SAM" id="Phobius"/>
    </source>
</evidence>
<keyword evidence="2" id="KW-1133">Transmembrane helix</keyword>
<dbReference type="STRING" id="109376.A0A0D3AWL3"/>
<organism evidence="4 5">
    <name type="scientific">Brassica oleracea var. oleracea</name>
    <dbReference type="NCBI Taxonomy" id="109376"/>
    <lineage>
        <taxon>Eukaryota</taxon>
        <taxon>Viridiplantae</taxon>
        <taxon>Streptophyta</taxon>
        <taxon>Embryophyta</taxon>
        <taxon>Tracheophyta</taxon>
        <taxon>Spermatophyta</taxon>
        <taxon>Magnoliopsida</taxon>
        <taxon>eudicotyledons</taxon>
        <taxon>Gunneridae</taxon>
        <taxon>Pentapetalae</taxon>
        <taxon>rosids</taxon>
        <taxon>malvids</taxon>
        <taxon>Brassicales</taxon>
        <taxon>Brassicaceae</taxon>
        <taxon>Brassiceae</taxon>
        <taxon>Brassica</taxon>
    </lineage>
</organism>
<proteinExistence type="predicted"/>